<dbReference type="Proteomes" id="UP000681414">
    <property type="component" value="Unassembled WGS sequence"/>
</dbReference>
<evidence type="ECO:0000313" key="1">
    <source>
        <dbReference type="EMBL" id="MBS4194923.1"/>
    </source>
</evidence>
<name>A0A942TDR2_9BACI</name>
<gene>
    <name evidence="1" type="ORF">KHA97_07510</name>
</gene>
<evidence type="ECO:0000313" key="2">
    <source>
        <dbReference type="Proteomes" id="UP000681414"/>
    </source>
</evidence>
<sequence>MKKRRLLIYLFLFFAIVAVMTVYGKQSSQQYNPDKVTGYINGMRMGIQDLYKKVPINTIRENNTVTEKQLDYLIGGIDRVYSSYLELQTMGINFHFIKEEEIKKTDVVLENILSSLQELKTSTKSDITLTKNQLEAIEELYIFLWDIYELDLYDKELGEILLNLEDVSGSHEILGKVNFQP</sequence>
<dbReference type="RefSeq" id="WP_213124065.1">
    <property type="nucleotide sequence ID" value="NZ_JAGYPG010000001.1"/>
</dbReference>
<dbReference type="AlphaFoldDB" id="A0A942TDR2"/>
<keyword evidence="2" id="KW-1185">Reference proteome</keyword>
<organism evidence="1 2">
    <name type="scientific">Lederbergia citri</name>
    <dbReference type="NCBI Taxonomy" id="2833580"/>
    <lineage>
        <taxon>Bacteria</taxon>
        <taxon>Bacillati</taxon>
        <taxon>Bacillota</taxon>
        <taxon>Bacilli</taxon>
        <taxon>Bacillales</taxon>
        <taxon>Bacillaceae</taxon>
        <taxon>Lederbergia</taxon>
    </lineage>
</organism>
<proteinExistence type="predicted"/>
<protein>
    <submittedName>
        <fullName evidence="1">Uncharacterized protein</fullName>
    </submittedName>
</protein>
<comment type="caution">
    <text evidence="1">The sequence shown here is derived from an EMBL/GenBank/DDBJ whole genome shotgun (WGS) entry which is preliminary data.</text>
</comment>
<dbReference type="EMBL" id="JAGYPG010000001">
    <property type="protein sequence ID" value="MBS4194923.1"/>
    <property type="molecule type" value="Genomic_DNA"/>
</dbReference>
<accession>A0A942TDR2</accession>
<reference evidence="1 2" key="1">
    <citation type="submission" date="2021-05" db="EMBL/GenBank/DDBJ databases">
        <title>Novel Bacillus species.</title>
        <authorList>
            <person name="Liu G."/>
        </authorList>
    </citation>
    <scope>NUCLEOTIDE SEQUENCE [LARGE SCALE GENOMIC DNA]</scope>
    <source>
        <strain evidence="2">FJAT-49780</strain>
    </source>
</reference>